<protein>
    <submittedName>
        <fullName evidence="6">DUF1205 domain-containing protein</fullName>
    </submittedName>
</protein>
<dbReference type="Pfam" id="PF21036">
    <property type="entry name" value="EryCIII-like_N"/>
    <property type="match status" value="1"/>
</dbReference>
<accession>A0A6I4MBP2</accession>
<sequence length="388" mass="40095">MRVLVVAHGPAHVPWIIPLSWACRLAGHEVRVAARPECVGLVTRSGLPAVSIGDDDASRTASAVPVRPALARRRAPVPPTREGRPAGLTPEIQAALTAKMIGIADLVADDLVAFARSWRPDLVLHDTAAAAGLVAAAVTGVPAVGNSWGLAAGVAVEKPEDVTPEYARLFERFGVEPLVGPATWIDACPPRLRPDHPVRRVDMRFVPYGGPGILQDWVGAPRTRPRICVTGGVTTASLEGFLGRTIHAVQELGAEVVVAGHGGEGLPDGVRAVESFPLDVLLPTCDAVVHHGGFGTGMIALDAGIPQVVVPQNSAQEHWGDLVESAGAGISLNDPELPGAAAIGTAVSAVIGGSGYVSRARLVQAEIAVMPDPADVVGFLEEHAGEPA</sequence>
<feature type="domain" description="Erythromycin biosynthesis protein CIII-like C-terminal" evidence="4">
    <location>
        <begin position="245"/>
        <end position="382"/>
    </location>
</feature>
<gene>
    <name evidence="6" type="ORF">F8568_025450</name>
</gene>
<comment type="similarity">
    <text evidence="1">Belongs to the glycosyltransferase 28 family.</text>
</comment>
<dbReference type="Gene3D" id="3.40.50.2000">
    <property type="entry name" value="Glycogen Phosphorylase B"/>
    <property type="match status" value="2"/>
</dbReference>
<dbReference type="InterPro" id="IPR050426">
    <property type="entry name" value="Glycosyltransferase_28"/>
</dbReference>
<keyword evidence="7" id="KW-1185">Reference proteome</keyword>
<reference evidence="6" key="1">
    <citation type="submission" date="2019-12" db="EMBL/GenBank/DDBJ databases">
        <title>Actinomadura physcomitrii sp. nov., a novel actinomycete isolated from moss [Physcomitrium sphaericum (Ludw) Fuernr].</title>
        <authorList>
            <person name="Zhuang X."/>
        </authorList>
    </citation>
    <scope>NUCLEOTIDE SEQUENCE [LARGE SCALE GENOMIC DNA]</scope>
    <source>
        <strain evidence="6">LD22</strain>
    </source>
</reference>
<evidence type="ECO:0000313" key="6">
    <source>
        <dbReference type="EMBL" id="MWA03668.1"/>
    </source>
</evidence>
<dbReference type="InterPro" id="IPR010610">
    <property type="entry name" value="EryCIII-like_C"/>
</dbReference>
<dbReference type="GO" id="GO:0016758">
    <property type="term" value="F:hexosyltransferase activity"/>
    <property type="evidence" value="ECO:0007669"/>
    <property type="project" value="UniProtKB-ARBA"/>
</dbReference>
<dbReference type="GO" id="GO:0017000">
    <property type="term" value="P:antibiotic biosynthetic process"/>
    <property type="evidence" value="ECO:0007669"/>
    <property type="project" value="UniProtKB-ARBA"/>
</dbReference>
<dbReference type="InterPro" id="IPR048284">
    <property type="entry name" value="EryCIII-like_N"/>
</dbReference>
<name>A0A6I4MBP2_9ACTN</name>
<dbReference type="Proteomes" id="UP000462055">
    <property type="component" value="Unassembled WGS sequence"/>
</dbReference>
<evidence type="ECO:0000313" key="7">
    <source>
        <dbReference type="Proteomes" id="UP000462055"/>
    </source>
</evidence>
<dbReference type="RefSeq" id="WP_151596209.1">
    <property type="nucleotide sequence ID" value="NZ_WBMS02000021.1"/>
</dbReference>
<keyword evidence="2" id="KW-0328">Glycosyltransferase</keyword>
<dbReference type="SUPFAM" id="SSF53756">
    <property type="entry name" value="UDP-Glycosyltransferase/glycogen phosphorylase"/>
    <property type="match status" value="1"/>
</dbReference>
<dbReference type="AlphaFoldDB" id="A0A6I4MBP2"/>
<feature type="domain" description="Erythromycin biosynthesis protein CIII-like N-terminal" evidence="5">
    <location>
        <begin position="21"/>
        <end position="232"/>
    </location>
</feature>
<dbReference type="Pfam" id="PF06722">
    <property type="entry name" value="EryCIII-like_C"/>
    <property type="match status" value="1"/>
</dbReference>
<evidence type="ECO:0000256" key="2">
    <source>
        <dbReference type="ARBA" id="ARBA00022676"/>
    </source>
</evidence>
<evidence type="ECO:0000256" key="3">
    <source>
        <dbReference type="ARBA" id="ARBA00022679"/>
    </source>
</evidence>
<evidence type="ECO:0000259" key="5">
    <source>
        <dbReference type="Pfam" id="PF21036"/>
    </source>
</evidence>
<dbReference type="CDD" id="cd03784">
    <property type="entry name" value="GT1_Gtf-like"/>
    <property type="match status" value="1"/>
</dbReference>
<dbReference type="InterPro" id="IPR002213">
    <property type="entry name" value="UDP_glucos_trans"/>
</dbReference>
<evidence type="ECO:0000256" key="1">
    <source>
        <dbReference type="ARBA" id="ARBA00006962"/>
    </source>
</evidence>
<evidence type="ECO:0000259" key="4">
    <source>
        <dbReference type="Pfam" id="PF06722"/>
    </source>
</evidence>
<keyword evidence="3" id="KW-0808">Transferase</keyword>
<dbReference type="EMBL" id="WBMS02000021">
    <property type="protein sequence ID" value="MWA03668.1"/>
    <property type="molecule type" value="Genomic_DNA"/>
</dbReference>
<proteinExistence type="inferred from homology"/>
<comment type="caution">
    <text evidence="6">The sequence shown here is derived from an EMBL/GenBank/DDBJ whole genome shotgun (WGS) entry which is preliminary data.</text>
</comment>
<dbReference type="PANTHER" id="PTHR48050:SF13">
    <property type="entry name" value="STEROL 3-BETA-GLUCOSYLTRANSFERASE UGT80A2"/>
    <property type="match status" value="1"/>
</dbReference>
<dbReference type="GO" id="GO:0008194">
    <property type="term" value="F:UDP-glycosyltransferase activity"/>
    <property type="evidence" value="ECO:0007669"/>
    <property type="project" value="InterPro"/>
</dbReference>
<dbReference type="PANTHER" id="PTHR48050">
    <property type="entry name" value="STEROL 3-BETA-GLUCOSYLTRANSFERASE"/>
    <property type="match status" value="1"/>
</dbReference>
<organism evidence="6 7">
    <name type="scientific">Actinomadura physcomitrii</name>
    <dbReference type="NCBI Taxonomy" id="2650748"/>
    <lineage>
        <taxon>Bacteria</taxon>
        <taxon>Bacillati</taxon>
        <taxon>Actinomycetota</taxon>
        <taxon>Actinomycetes</taxon>
        <taxon>Streptosporangiales</taxon>
        <taxon>Thermomonosporaceae</taxon>
        <taxon>Actinomadura</taxon>
    </lineage>
</organism>